<proteinExistence type="predicted"/>
<protein>
    <submittedName>
        <fullName evidence="1">Uncharacterized protein</fullName>
    </submittedName>
</protein>
<sequence length="150" mass="16841">MTSTLRGLEHIRCSERAPKGIARSVAIVLGIALCFNMVSAASATNDPTKRITSKQYAAGQLTVKNYKCVSILWGKESAWNWKAVGNLNGTHRVYGIPQGKSEFLRTASPLQQVDWGLRYIGHKFGYVRTIEGMQPNTCAALNHWRKRNWY</sequence>
<reference evidence="1" key="1">
    <citation type="submission" date="2020-04" db="EMBL/GenBank/DDBJ databases">
        <authorList>
            <person name="Chiriac C."/>
            <person name="Salcher M."/>
            <person name="Ghai R."/>
            <person name="Kavagutti S V."/>
        </authorList>
    </citation>
    <scope>NUCLEOTIDE SEQUENCE</scope>
</reference>
<gene>
    <name evidence="1" type="ORF">UFOVP709_8</name>
</gene>
<dbReference type="EMBL" id="LR796669">
    <property type="protein sequence ID" value="CAB4158498.1"/>
    <property type="molecule type" value="Genomic_DNA"/>
</dbReference>
<evidence type="ECO:0000313" key="1">
    <source>
        <dbReference type="EMBL" id="CAB4158498.1"/>
    </source>
</evidence>
<accession>A0A6J5NND6</accession>
<name>A0A6J5NND6_9CAUD</name>
<organism evidence="1">
    <name type="scientific">uncultured Caudovirales phage</name>
    <dbReference type="NCBI Taxonomy" id="2100421"/>
    <lineage>
        <taxon>Viruses</taxon>
        <taxon>Duplodnaviria</taxon>
        <taxon>Heunggongvirae</taxon>
        <taxon>Uroviricota</taxon>
        <taxon>Caudoviricetes</taxon>
        <taxon>Peduoviridae</taxon>
        <taxon>Maltschvirus</taxon>
        <taxon>Maltschvirus maltsch</taxon>
    </lineage>
</organism>